<dbReference type="OrthoDB" id="4455544at2759"/>
<dbReference type="HOGENOM" id="CLU_008907_0_0_1"/>
<proteinExistence type="predicted"/>
<dbReference type="VEuPathDB" id="FungiDB:MCYG_03901"/>
<dbReference type="STRING" id="554155.C5FMH9"/>
<dbReference type="OMA" id="VWQQPEY"/>
<reference evidence="3" key="1">
    <citation type="journal article" date="2012" name="MBio">
        <title>Comparative genome analysis of Trichophyton rubrum and related dermatophytes reveals candidate genes involved in infection.</title>
        <authorList>
            <person name="Martinez D.A."/>
            <person name="Oliver B.G."/>
            <person name="Graeser Y."/>
            <person name="Goldberg J.M."/>
            <person name="Li W."/>
            <person name="Martinez-Rossi N.M."/>
            <person name="Monod M."/>
            <person name="Shelest E."/>
            <person name="Barton R.C."/>
            <person name="Birch E."/>
            <person name="Brakhage A.A."/>
            <person name="Chen Z."/>
            <person name="Gurr S.J."/>
            <person name="Heiman D."/>
            <person name="Heitman J."/>
            <person name="Kosti I."/>
            <person name="Rossi A."/>
            <person name="Saif S."/>
            <person name="Samalova M."/>
            <person name="Saunders C.W."/>
            <person name="Shea T."/>
            <person name="Summerbell R.C."/>
            <person name="Xu J."/>
            <person name="Young S."/>
            <person name="Zeng Q."/>
            <person name="Birren B.W."/>
            <person name="Cuomo C.A."/>
            <person name="White T.C."/>
        </authorList>
    </citation>
    <scope>NUCLEOTIDE SEQUENCE [LARGE SCALE GENOMIC DNA]</scope>
    <source>
        <strain evidence="3">ATCC MYA-4605 / CBS 113480</strain>
    </source>
</reference>
<dbReference type="Proteomes" id="UP000002035">
    <property type="component" value="Unassembled WGS sequence"/>
</dbReference>
<accession>C5FMH9</accession>
<evidence type="ECO:0000313" key="3">
    <source>
        <dbReference type="Proteomes" id="UP000002035"/>
    </source>
</evidence>
<dbReference type="eggNOG" id="ENOG502SH42">
    <property type="taxonomic scope" value="Eukaryota"/>
</dbReference>
<feature type="compositionally biased region" description="Low complexity" evidence="1">
    <location>
        <begin position="356"/>
        <end position="367"/>
    </location>
</feature>
<dbReference type="RefSeq" id="XP_002848395.1">
    <property type="nucleotide sequence ID" value="XM_002848349.1"/>
</dbReference>
<keyword evidence="3" id="KW-1185">Reference proteome</keyword>
<dbReference type="GeneID" id="9229719"/>
<evidence type="ECO:0000313" key="2">
    <source>
        <dbReference type="EMBL" id="EEQ31082.1"/>
    </source>
</evidence>
<organism evidence="2 3">
    <name type="scientific">Arthroderma otae (strain ATCC MYA-4605 / CBS 113480)</name>
    <name type="common">Microsporum canis</name>
    <dbReference type="NCBI Taxonomy" id="554155"/>
    <lineage>
        <taxon>Eukaryota</taxon>
        <taxon>Fungi</taxon>
        <taxon>Dikarya</taxon>
        <taxon>Ascomycota</taxon>
        <taxon>Pezizomycotina</taxon>
        <taxon>Eurotiomycetes</taxon>
        <taxon>Eurotiomycetidae</taxon>
        <taxon>Onygenales</taxon>
        <taxon>Arthrodermataceae</taxon>
        <taxon>Microsporum</taxon>
    </lineage>
</organism>
<protein>
    <submittedName>
        <fullName evidence="2">Uncharacterized protein</fullName>
    </submittedName>
</protein>
<dbReference type="AlphaFoldDB" id="C5FMH9"/>
<feature type="region of interest" description="Disordered" evidence="1">
    <location>
        <begin position="318"/>
        <end position="371"/>
    </location>
</feature>
<evidence type="ECO:0000256" key="1">
    <source>
        <dbReference type="SAM" id="MobiDB-lite"/>
    </source>
</evidence>
<dbReference type="EMBL" id="DS995703">
    <property type="protein sequence ID" value="EEQ31082.1"/>
    <property type="molecule type" value="Genomic_DNA"/>
</dbReference>
<sequence>MRTPFFHRSLHSSRLDSITPAPDTPWSLVGSADETLHNQLEHFYWEGIKGELENIIRTLKAWGQPELASVAIEEEQDNHIHGFDAFIDQVSQESRAFAIRYGKKREEWENARKNNLPPPKVSYKDALVDRYLDQMAEYKIAELKSGVRKAIEALPIDLGTIRRARMLLQSAVTLSKLNESWIPRLEPLPCTKCKSFIRGSMFTAKDPTYPSIICEQCYWLHFYGNKRYTKTYKHCILSEAITPVRSRKICRCRDVPHFDSSGHPRSLFPVIKGENHLSAGGFGSIQCGILKLGEHVALAKYKGLQTIVGLKANKNRPATISGVTRTPKEDNTKPKKIPGWRPGKLTTVASRSLHNSASRTPSESSTSVATEAQADGDIPLFFRKFTEKYPFGNVHMALRVGPLVIENGVSHTKRGALVTVRETPVFHQRFDLVNSCDRCFAVSEGDSGRLLWQQKARPRGLSKRFKAIMKQVVGVPFSGILDNESLENQIVEDIVVASKLPFDDPGLSAADQRSLLDSAIGPLLAKLQALIGWRVKVYMESISNRLLDPKTKLSWSLTGNNCQSFCNTILEPDLFEHLLNGPETMIGQHREPLYLMSFVCPQDGYIKRKVRTKFDVPIGLTEEYLLKFHFGRHDEADIIDTLLEYWYDWGAFAAPLYKYQDLFPWDCTEAYGKYPTRCGDCNLAKHVWAFPFDSWSMTALHLTRDQHLYAPGLSEPAERKPKTAAWMENRLSILTASYLLTRAAVAMAKTPRLCSATSWLHSKHKGGLRAADSSLSRVKLGGIHRAQPFSHYFEAGTYSHYFIAEWALLSRRDQIEAYELMRDGRIKLPDVPYAFSSQSRFEHLSKDGSSSFSGFGGRIDAAGLADEDSASPTTSGLNNFEAELTHCDAGLGGYGPAPDAATCHDGGAPNCGASGCGNSACGGAACGGRGGSCGGGDGGGGGGGGCGGGGGGGGCGGGD</sequence>
<gene>
    <name evidence="2" type="ORF">MCYG_03901</name>
</gene>
<name>C5FMH9_ARTOC</name>